<proteinExistence type="inferred from homology"/>
<dbReference type="GeneID" id="93375290"/>
<name>A0ABC8AVT0_9NOCA</name>
<reference evidence="6 7" key="1">
    <citation type="submission" date="2016-10" db="EMBL/GenBank/DDBJ databases">
        <title>Genome sequence of Nocardia seriolae strain EM150506, isolated from Anguila japonica.</title>
        <authorList>
            <person name="Han H.-J."/>
        </authorList>
    </citation>
    <scope>NUCLEOTIDE SEQUENCE [LARGE SCALE GENOMIC DNA]</scope>
    <source>
        <strain evidence="6 7">EM150506</strain>
    </source>
</reference>
<feature type="domain" description="Methyltransferase type 11" evidence="5">
    <location>
        <begin position="58"/>
        <end position="145"/>
    </location>
</feature>
<evidence type="ECO:0000256" key="3">
    <source>
        <dbReference type="ARBA" id="ARBA00022679"/>
    </source>
</evidence>
<dbReference type="PANTHER" id="PTHR44942">
    <property type="entry name" value="METHYLTRANSF_11 DOMAIN-CONTAINING PROTEIN"/>
    <property type="match status" value="1"/>
</dbReference>
<dbReference type="Proteomes" id="UP000180166">
    <property type="component" value="Chromosome"/>
</dbReference>
<comment type="similarity">
    <text evidence="1">Belongs to the methyltransferase superfamily.</text>
</comment>
<dbReference type="KEGG" id="nsr:NS506_04226"/>
<dbReference type="GO" id="GO:0032259">
    <property type="term" value="P:methylation"/>
    <property type="evidence" value="ECO:0007669"/>
    <property type="project" value="UniProtKB-KW"/>
</dbReference>
<keyword evidence="3 6" id="KW-0808">Transferase</keyword>
<dbReference type="Pfam" id="PF08241">
    <property type="entry name" value="Methyltransf_11"/>
    <property type="match status" value="1"/>
</dbReference>
<dbReference type="CDD" id="cd02440">
    <property type="entry name" value="AdoMet_MTases"/>
    <property type="match status" value="1"/>
</dbReference>
<dbReference type="EC" id="2.1.1.197" evidence="6"/>
<evidence type="ECO:0000259" key="5">
    <source>
        <dbReference type="Pfam" id="PF08241"/>
    </source>
</evidence>
<dbReference type="InterPro" id="IPR013216">
    <property type="entry name" value="Methyltransf_11"/>
</dbReference>
<dbReference type="RefSeq" id="WP_033086881.1">
    <property type="nucleotide sequence ID" value="NZ_AP017900.1"/>
</dbReference>
<dbReference type="PANTHER" id="PTHR44942:SF4">
    <property type="entry name" value="METHYLTRANSFERASE TYPE 11 DOMAIN-CONTAINING PROTEIN"/>
    <property type="match status" value="1"/>
</dbReference>
<dbReference type="AlphaFoldDB" id="A0ABC8AVT0"/>
<protein>
    <submittedName>
        <fullName evidence="6">Malonyl-[acyl-carrier protein] O-methyltransferase</fullName>
        <ecNumber evidence="6">2.1.1.197</ecNumber>
    </submittedName>
</protein>
<dbReference type="InterPro" id="IPR051052">
    <property type="entry name" value="Diverse_substrate_MTase"/>
</dbReference>
<evidence type="ECO:0000256" key="1">
    <source>
        <dbReference type="ARBA" id="ARBA00008361"/>
    </source>
</evidence>
<evidence type="ECO:0000313" key="7">
    <source>
        <dbReference type="Proteomes" id="UP000180166"/>
    </source>
</evidence>
<gene>
    <name evidence="6" type="primary">bioC</name>
    <name evidence="6" type="ORF">NS506_04226</name>
</gene>
<dbReference type="SUPFAM" id="SSF53335">
    <property type="entry name" value="S-adenosyl-L-methionine-dependent methyltransferases"/>
    <property type="match status" value="1"/>
</dbReference>
<dbReference type="GO" id="GO:0102130">
    <property type="term" value="F:malonyl-CoA methyltransferase activity"/>
    <property type="evidence" value="ECO:0007669"/>
    <property type="project" value="UniProtKB-EC"/>
</dbReference>
<organism evidence="6 7">
    <name type="scientific">Nocardia seriolae</name>
    <dbReference type="NCBI Taxonomy" id="37332"/>
    <lineage>
        <taxon>Bacteria</taxon>
        <taxon>Bacillati</taxon>
        <taxon>Actinomycetota</taxon>
        <taxon>Actinomycetes</taxon>
        <taxon>Mycobacteriales</taxon>
        <taxon>Nocardiaceae</taxon>
        <taxon>Nocardia</taxon>
    </lineage>
</organism>
<evidence type="ECO:0000313" key="6">
    <source>
        <dbReference type="EMBL" id="APA98274.1"/>
    </source>
</evidence>
<dbReference type="Gene3D" id="3.40.50.150">
    <property type="entry name" value="Vaccinia Virus protein VP39"/>
    <property type="match status" value="1"/>
</dbReference>
<evidence type="ECO:0000256" key="2">
    <source>
        <dbReference type="ARBA" id="ARBA00022603"/>
    </source>
</evidence>
<accession>A0ABC8AVT0</accession>
<feature type="region of interest" description="Disordered" evidence="4">
    <location>
        <begin position="1"/>
        <end position="24"/>
    </location>
</feature>
<evidence type="ECO:0000256" key="4">
    <source>
        <dbReference type="SAM" id="MobiDB-lite"/>
    </source>
</evidence>
<dbReference type="InterPro" id="IPR029063">
    <property type="entry name" value="SAM-dependent_MTases_sf"/>
</dbReference>
<keyword evidence="2 6" id="KW-0489">Methyltransferase</keyword>
<sequence length="274" mass="29720">MVTLSSRESEPADQSPHRHREVAESFGIDAARYDRTRPPYPAAMIEAVLAATPGRNLLDVGCGTGIEARRFRDAGCTVLGVEPDARMADFARATGIEVEIGMFEQWDPAGRSFDGVISGTAWHWVDPVAGPAQAARVLRPEGRLALFWHVPDMPPEASAAFAAVYRKFMPDSPVSLVADRPAIEIYQTIFDKVGGGIQEAGGFTTPEQWRFDWRHTYTRDEWLDQIPTHGALTQAPPDTLAAVLDGIGAAIDAMGGNLEIGYTTVVVTAARAYP</sequence>
<dbReference type="EMBL" id="CP017839">
    <property type="protein sequence ID" value="APA98274.1"/>
    <property type="molecule type" value="Genomic_DNA"/>
</dbReference>